<keyword evidence="8 17" id="KW-0297">G-protein coupled receptor</keyword>
<dbReference type="GO" id="GO:0007596">
    <property type="term" value="P:blood coagulation"/>
    <property type="evidence" value="ECO:0007669"/>
    <property type="project" value="UniProtKB-KW"/>
</dbReference>
<dbReference type="Proteomes" id="UP000504632">
    <property type="component" value="Chromosome 14"/>
</dbReference>
<evidence type="ECO:0000256" key="10">
    <source>
        <dbReference type="ARBA" id="ARBA00023136"/>
    </source>
</evidence>
<dbReference type="GO" id="GO:0015057">
    <property type="term" value="F:thrombin-activated receptor activity"/>
    <property type="evidence" value="ECO:0007669"/>
    <property type="project" value="InterPro"/>
</dbReference>
<dbReference type="CTD" id="2149"/>
<evidence type="ECO:0000313" key="21">
    <source>
        <dbReference type="Proteomes" id="UP000504632"/>
    </source>
</evidence>
<organism evidence="21 22">
    <name type="scientific">Chanos chanos</name>
    <name type="common">Milkfish</name>
    <name type="synonym">Mugil chanos</name>
    <dbReference type="NCBI Taxonomy" id="29144"/>
    <lineage>
        <taxon>Eukaryota</taxon>
        <taxon>Metazoa</taxon>
        <taxon>Chordata</taxon>
        <taxon>Craniata</taxon>
        <taxon>Vertebrata</taxon>
        <taxon>Euteleostomi</taxon>
        <taxon>Actinopterygii</taxon>
        <taxon>Neopterygii</taxon>
        <taxon>Teleostei</taxon>
        <taxon>Ostariophysi</taxon>
        <taxon>Gonorynchiformes</taxon>
        <taxon>Chanidae</taxon>
        <taxon>Chanos</taxon>
    </lineage>
</organism>
<dbReference type="InterPro" id="IPR017452">
    <property type="entry name" value="GPCR_Rhodpsn_7TM"/>
</dbReference>
<dbReference type="Gene3D" id="1.20.1070.10">
    <property type="entry name" value="Rhodopsin 7-helix transmembrane proteins"/>
    <property type="match status" value="1"/>
</dbReference>
<evidence type="ECO:0000256" key="2">
    <source>
        <dbReference type="ARBA" id="ARBA00019705"/>
    </source>
</evidence>
<evidence type="ECO:0000256" key="11">
    <source>
        <dbReference type="ARBA" id="ARBA00023157"/>
    </source>
</evidence>
<dbReference type="GO" id="GO:0030194">
    <property type="term" value="P:positive regulation of blood coagulation"/>
    <property type="evidence" value="ECO:0007669"/>
    <property type="project" value="TreeGrafter"/>
</dbReference>
<feature type="transmembrane region" description="Helical" evidence="18">
    <location>
        <begin position="93"/>
        <end position="115"/>
    </location>
</feature>
<feature type="transmembrane region" description="Helical" evidence="18">
    <location>
        <begin position="256"/>
        <end position="281"/>
    </location>
</feature>
<feature type="signal peptide" evidence="19">
    <location>
        <begin position="1"/>
        <end position="19"/>
    </location>
</feature>
<comment type="subcellular location">
    <subcellularLocation>
        <location evidence="1">Cell membrane</location>
        <topology evidence="1">Multi-pass membrane protein</topology>
    </subcellularLocation>
</comment>
<evidence type="ECO:0000256" key="12">
    <source>
        <dbReference type="ARBA" id="ARBA00023170"/>
    </source>
</evidence>
<keyword evidence="6 19" id="KW-0732">Signal</keyword>
<dbReference type="PANTHER" id="PTHR24232">
    <property type="entry name" value="G-PROTEIN COUPLED RECEPTOR"/>
    <property type="match status" value="1"/>
</dbReference>
<keyword evidence="21" id="KW-1185">Reference proteome</keyword>
<dbReference type="FunCoup" id="A0A6J2WT99">
    <property type="interactions" value="873"/>
</dbReference>
<evidence type="ECO:0000256" key="1">
    <source>
        <dbReference type="ARBA" id="ARBA00004651"/>
    </source>
</evidence>
<keyword evidence="13" id="KW-0325">Glycoprotein</keyword>
<keyword evidence="3" id="KW-1003">Cell membrane</keyword>
<gene>
    <name evidence="22" type="primary">f2r</name>
</gene>
<reference evidence="22" key="1">
    <citation type="submission" date="2025-08" db="UniProtKB">
        <authorList>
            <consortium name="RefSeq"/>
        </authorList>
    </citation>
    <scope>IDENTIFICATION</scope>
</reference>
<evidence type="ECO:0000256" key="9">
    <source>
        <dbReference type="ARBA" id="ARBA00023084"/>
    </source>
</evidence>
<dbReference type="PRINTS" id="PR01428">
    <property type="entry name" value="PROTEASEAR"/>
</dbReference>
<evidence type="ECO:0000256" key="18">
    <source>
        <dbReference type="SAM" id="Phobius"/>
    </source>
</evidence>
<feature type="chain" id="PRO_5026982073" description="Proteinase-activated receptor 1" evidence="19">
    <location>
        <begin position="20"/>
        <end position="414"/>
    </location>
</feature>
<keyword evidence="4 17" id="KW-0812">Transmembrane</keyword>
<protein>
    <recommendedName>
        <fullName evidence="2">Proteinase-activated receptor 1</fullName>
    </recommendedName>
    <alternativeName>
        <fullName evidence="15">Thrombin receptor</fullName>
    </alternativeName>
</protein>
<evidence type="ECO:0000256" key="14">
    <source>
        <dbReference type="ARBA" id="ARBA00023224"/>
    </source>
</evidence>
<evidence type="ECO:0000256" key="7">
    <source>
        <dbReference type="ARBA" id="ARBA00022989"/>
    </source>
</evidence>
<keyword evidence="9" id="KW-0094">Blood coagulation</keyword>
<dbReference type="PRINTS" id="PR00237">
    <property type="entry name" value="GPCRRHODOPSN"/>
</dbReference>
<keyword evidence="10 18" id="KW-0472">Membrane</keyword>
<dbReference type="GeneID" id="115827713"/>
<evidence type="ECO:0000313" key="22">
    <source>
        <dbReference type="RefSeq" id="XP_030647480.1"/>
    </source>
</evidence>
<evidence type="ECO:0000256" key="13">
    <source>
        <dbReference type="ARBA" id="ARBA00023180"/>
    </source>
</evidence>
<feature type="disulfide bond" evidence="16">
    <location>
        <begin position="165"/>
        <end position="244"/>
    </location>
</feature>
<feature type="domain" description="G-protein coupled receptors family 1 profile" evidence="20">
    <location>
        <begin position="109"/>
        <end position="360"/>
    </location>
</feature>
<dbReference type="GO" id="GO:0035025">
    <property type="term" value="P:positive regulation of Rho protein signal transduction"/>
    <property type="evidence" value="ECO:0007669"/>
    <property type="project" value="TreeGrafter"/>
</dbReference>
<name>A0A6J2WT99_CHACN</name>
<keyword evidence="11 16" id="KW-1015">Disulfide bond</keyword>
<comment type="similarity">
    <text evidence="17">Belongs to the G-protein coupled receptor 1 family.</text>
</comment>
<evidence type="ECO:0000256" key="6">
    <source>
        <dbReference type="ARBA" id="ARBA00022729"/>
    </source>
</evidence>
<evidence type="ECO:0000256" key="3">
    <source>
        <dbReference type="ARBA" id="ARBA00022475"/>
    </source>
</evidence>
<dbReference type="InterPro" id="IPR000935">
    <property type="entry name" value="Thrmbn_rcpt"/>
</dbReference>
<evidence type="ECO:0000256" key="8">
    <source>
        <dbReference type="ARBA" id="ARBA00023040"/>
    </source>
</evidence>
<evidence type="ECO:0000259" key="20">
    <source>
        <dbReference type="PROSITE" id="PS50262"/>
    </source>
</evidence>
<dbReference type="GO" id="GO:0007200">
    <property type="term" value="P:phospholipase C-activating G protein-coupled receptor signaling pathway"/>
    <property type="evidence" value="ECO:0007669"/>
    <property type="project" value="TreeGrafter"/>
</dbReference>
<feature type="transmembrane region" description="Helical" evidence="18">
    <location>
        <begin position="127"/>
        <end position="147"/>
    </location>
</feature>
<keyword evidence="12 17" id="KW-0675">Receptor</keyword>
<evidence type="ECO:0000256" key="17">
    <source>
        <dbReference type="RuleBase" id="RU000688"/>
    </source>
</evidence>
<dbReference type="RefSeq" id="XP_030647480.1">
    <property type="nucleotide sequence ID" value="XM_030791620.1"/>
</dbReference>
<feature type="transmembrane region" description="Helical" evidence="18">
    <location>
        <begin position="167"/>
        <end position="188"/>
    </location>
</feature>
<dbReference type="InParanoid" id="A0A6J2WT99"/>
<dbReference type="PROSITE" id="PS00237">
    <property type="entry name" value="G_PROTEIN_RECEP_F1_1"/>
    <property type="match status" value="1"/>
</dbReference>
<feature type="transmembrane region" description="Helical" evidence="18">
    <location>
        <begin position="302"/>
        <end position="327"/>
    </location>
</feature>
<keyword evidence="14 17" id="KW-0807">Transducer</keyword>
<evidence type="ECO:0000256" key="19">
    <source>
        <dbReference type="SAM" id="SignalP"/>
    </source>
</evidence>
<sequence length="414" mass="46997">MVLHFTLILLAILALKASATISNNDTKTMPRTFSAFFLSVTDEPFDFLDVQEGSGSGFDINSEPKKHHHPAVKKRYYISKEASQFLMGHLVTVFIPTVYTLVFIVSVPLNLLALVMFIRRVRPKKPAVIYMTNLACADLLFVLLLPFRIAYHFNGNNWIYGSGMCRVVTAAFYCNMYCSVLLMMSISVDRFMAVVYPMDSLTWRSPQSAKVVCLAMWLLSIGGVTPLLLSEQTIHLPDLDITTCHDVLDIHKLRGYYLYFFPIFASIFFFIPFIFTTFCYVRIVQALCNTNVENRTKKTRAVFMAVTVLAVFVACFTPTNIILLSHYLQFAHRHNERSYAAYLVSMCVGSISCCLDPLLYYFGSSQCQKQVLAFLKCRPVPAMERSSESSSTTRLSKLETFKSNISNQYKQLTA</sequence>
<evidence type="ECO:0000256" key="4">
    <source>
        <dbReference type="ARBA" id="ARBA00022692"/>
    </source>
</evidence>
<dbReference type="SUPFAM" id="SSF81321">
    <property type="entry name" value="Family A G protein-coupled receptor-like"/>
    <property type="match status" value="1"/>
</dbReference>
<dbReference type="PRINTS" id="PR00908">
    <property type="entry name" value="THROMBINR"/>
</dbReference>
<dbReference type="PANTHER" id="PTHR24232:SF20">
    <property type="entry name" value="PROTEINASE-ACTIVATED RECEPTOR 1"/>
    <property type="match status" value="1"/>
</dbReference>
<dbReference type="CDD" id="cd15369">
    <property type="entry name" value="7tmA_PAR1"/>
    <property type="match status" value="1"/>
</dbReference>
<keyword evidence="7 18" id="KW-1133">Transmembrane helix</keyword>
<evidence type="ECO:0000256" key="15">
    <source>
        <dbReference type="ARBA" id="ARBA00031780"/>
    </source>
</evidence>
<keyword evidence="5" id="KW-0356">Hemostasis</keyword>
<dbReference type="InterPro" id="IPR000276">
    <property type="entry name" value="GPCR_Rhodpsn"/>
</dbReference>
<evidence type="ECO:0000256" key="16">
    <source>
        <dbReference type="PIRSR" id="PIRSR603912-52"/>
    </source>
</evidence>
<dbReference type="Pfam" id="PF00001">
    <property type="entry name" value="7tm_1"/>
    <property type="match status" value="1"/>
</dbReference>
<evidence type="ECO:0000256" key="5">
    <source>
        <dbReference type="ARBA" id="ARBA00022696"/>
    </source>
</evidence>
<dbReference type="InterPro" id="IPR003912">
    <property type="entry name" value="Protea_act_rcpt"/>
</dbReference>
<dbReference type="OrthoDB" id="8881832at2759"/>
<feature type="transmembrane region" description="Helical" evidence="18">
    <location>
        <begin position="339"/>
        <end position="362"/>
    </location>
</feature>
<proteinExistence type="inferred from homology"/>
<dbReference type="GO" id="GO:0005886">
    <property type="term" value="C:plasma membrane"/>
    <property type="evidence" value="ECO:0007669"/>
    <property type="project" value="UniProtKB-SubCell"/>
</dbReference>
<dbReference type="PROSITE" id="PS50262">
    <property type="entry name" value="G_PROTEIN_RECEP_F1_2"/>
    <property type="match status" value="1"/>
</dbReference>
<dbReference type="FunFam" id="1.20.1070.10:FF:000040">
    <property type="entry name" value="Coagulation factor 2 (thrombin) receptor"/>
    <property type="match status" value="1"/>
</dbReference>
<dbReference type="AlphaFoldDB" id="A0A6J2WT99"/>
<feature type="transmembrane region" description="Helical" evidence="18">
    <location>
        <begin position="209"/>
        <end position="229"/>
    </location>
</feature>
<accession>A0A6J2WT99</accession>